<dbReference type="EMBL" id="FO117623">
    <property type="protein sequence ID" value="CCG01138.1"/>
    <property type="molecule type" value="Genomic_DNA"/>
</dbReference>
<protein>
    <submittedName>
        <fullName evidence="2">Uncharacterized protein</fullName>
    </submittedName>
</protein>
<keyword evidence="3" id="KW-1185">Reference proteome</keyword>
<evidence type="ECO:0000313" key="2">
    <source>
        <dbReference type="EMBL" id="CCG01138.1"/>
    </source>
</evidence>
<dbReference type="Proteomes" id="UP000007517">
    <property type="component" value="Chromosome"/>
</dbReference>
<dbReference type="AlphaFoldDB" id="H6RKB5"/>
<dbReference type="STRING" id="1146883.BLASA_0140"/>
<reference evidence="2 3" key="1">
    <citation type="journal article" date="2012" name="J. Bacteriol.">
        <title>Genome Sequence of Blastococcus saxobsidens DD2, a Stone-Inhabiting Bacterium.</title>
        <authorList>
            <person name="Chouaia B."/>
            <person name="Crotti E."/>
            <person name="Brusetti L."/>
            <person name="Daffonchio D."/>
            <person name="Essoussi I."/>
            <person name="Nouioui I."/>
            <person name="Sbissi I."/>
            <person name="Ghodhbane-Gtari F."/>
            <person name="Gtari M."/>
            <person name="Vacherie B."/>
            <person name="Barbe V."/>
            <person name="Medigue C."/>
            <person name="Gury J."/>
            <person name="Pujic P."/>
            <person name="Normand P."/>
        </authorList>
    </citation>
    <scope>NUCLEOTIDE SEQUENCE [LARGE SCALE GENOMIC DNA]</scope>
    <source>
        <strain evidence="2 3">DD2</strain>
    </source>
</reference>
<evidence type="ECO:0000313" key="3">
    <source>
        <dbReference type="Proteomes" id="UP000007517"/>
    </source>
</evidence>
<accession>H6RKB5</accession>
<evidence type="ECO:0000256" key="1">
    <source>
        <dbReference type="SAM" id="MobiDB-lite"/>
    </source>
</evidence>
<dbReference type="RefSeq" id="WP_014374055.1">
    <property type="nucleotide sequence ID" value="NC_016943.1"/>
</dbReference>
<gene>
    <name evidence="2" type="ordered locus">BLASA_0140</name>
</gene>
<name>H6RKB5_BLASD</name>
<proteinExistence type="predicted"/>
<organism evidence="2 3">
    <name type="scientific">Blastococcus saxobsidens (strain DD2)</name>
    <dbReference type="NCBI Taxonomy" id="1146883"/>
    <lineage>
        <taxon>Bacteria</taxon>
        <taxon>Bacillati</taxon>
        <taxon>Actinomycetota</taxon>
        <taxon>Actinomycetes</taxon>
        <taxon>Geodermatophilales</taxon>
        <taxon>Geodermatophilaceae</taxon>
        <taxon>Blastococcus</taxon>
    </lineage>
</organism>
<dbReference type="KEGG" id="bsd:BLASA_0140"/>
<reference evidence="3" key="2">
    <citation type="submission" date="2012-02" db="EMBL/GenBank/DDBJ databases">
        <title>Complete genome sequence of Blastococcus saxobsidens strain DD2.</title>
        <authorList>
            <person name="Genoscope."/>
        </authorList>
    </citation>
    <scope>NUCLEOTIDE SEQUENCE [LARGE SCALE GENOMIC DNA]</scope>
    <source>
        <strain evidence="3">DD2</strain>
    </source>
</reference>
<dbReference type="HOGENOM" id="CLU_2749729_0_0_11"/>
<feature type="region of interest" description="Disordered" evidence="1">
    <location>
        <begin position="1"/>
        <end position="23"/>
    </location>
</feature>
<sequence length="70" mass="7060">MHSLQDKGTGRGAAGRSALVGGDRGLRRTARTTLLLVPHRGRVPAAELVAVALLGMVLAAVSATDTTGAL</sequence>